<proteinExistence type="predicted"/>
<dbReference type="PANTHER" id="PTHR12069:SF0">
    <property type="entry name" value="DNA-DIRECTED RNA POLYMERASE III SUBUNIT RPC5"/>
    <property type="match status" value="1"/>
</dbReference>
<sequence length="233" mass="26604">MAENNCRVDMDSEEDDPVINELPIVIMPSKEGESINRVQFPVKEVAEMKNCAVRFKQNVGHLQIEAFKGNPLLTNGFDFDYEIEPGPSSAPNRALSGDSDIFYGEGFANHEVLDYAIGFIKQGKLCLMPVERTYEMRRIMKQKSDESKMFETGKTQAKPELAPVRMKFERTETEGQKKMREHSAFHKQKLIEQDPWVTLEISKTDPKTMYENVVIDTETDRMANVQISTSSLV</sequence>
<evidence type="ECO:0000313" key="2">
    <source>
        <dbReference type="WBParaSite" id="ACRNAN_Path_627.g2330.t1"/>
    </source>
</evidence>
<name>A0A914C931_9BILA</name>
<protein>
    <submittedName>
        <fullName evidence="2">Uncharacterized protein</fullName>
    </submittedName>
</protein>
<dbReference type="InterPro" id="IPR006886">
    <property type="entry name" value="RNA_pol_III_Rpc5"/>
</dbReference>
<dbReference type="GO" id="GO:0042797">
    <property type="term" value="P:tRNA transcription by RNA polymerase III"/>
    <property type="evidence" value="ECO:0007669"/>
    <property type="project" value="TreeGrafter"/>
</dbReference>
<keyword evidence="1" id="KW-1185">Reference proteome</keyword>
<dbReference type="WBParaSite" id="ACRNAN_Path_627.g2330.t1">
    <property type="protein sequence ID" value="ACRNAN_Path_627.g2330.t1"/>
    <property type="gene ID" value="ACRNAN_Path_627.g2330"/>
</dbReference>
<accession>A0A914C931</accession>
<dbReference type="AlphaFoldDB" id="A0A914C931"/>
<dbReference type="Proteomes" id="UP000887540">
    <property type="component" value="Unplaced"/>
</dbReference>
<evidence type="ECO:0000313" key="1">
    <source>
        <dbReference type="Proteomes" id="UP000887540"/>
    </source>
</evidence>
<dbReference type="GO" id="GO:0005666">
    <property type="term" value="C:RNA polymerase III complex"/>
    <property type="evidence" value="ECO:0007669"/>
    <property type="project" value="TreeGrafter"/>
</dbReference>
<dbReference type="Pfam" id="PF04801">
    <property type="entry name" value="RPC5"/>
    <property type="match status" value="1"/>
</dbReference>
<dbReference type="PANTHER" id="PTHR12069">
    <property type="entry name" value="DNA-DIRECTED RNA POLYMERASES III 80 KDA POLYPEPTIDE RNA POLYMERASE III SUBUNIT 5"/>
    <property type="match status" value="1"/>
</dbReference>
<organism evidence="1 2">
    <name type="scientific">Acrobeloides nanus</name>
    <dbReference type="NCBI Taxonomy" id="290746"/>
    <lineage>
        <taxon>Eukaryota</taxon>
        <taxon>Metazoa</taxon>
        <taxon>Ecdysozoa</taxon>
        <taxon>Nematoda</taxon>
        <taxon>Chromadorea</taxon>
        <taxon>Rhabditida</taxon>
        <taxon>Tylenchina</taxon>
        <taxon>Cephalobomorpha</taxon>
        <taxon>Cephaloboidea</taxon>
        <taxon>Cephalobidae</taxon>
        <taxon>Acrobeloides</taxon>
    </lineage>
</organism>
<reference evidence="2" key="1">
    <citation type="submission" date="2022-11" db="UniProtKB">
        <authorList>
            <consortium name="WormBaseParasite"/>
        </authorList>
    </citation>
    <scope>IDENTIFICATION</scope>
</reference>